<sequence length="532" mass="59153">MYNILIAEDSKPILRNIQSLIQSANLPVKVTAAASNGVEALVHLREQHIDILLTDIRMPKLDGLGLIEEAKHLNPRLQTVLISGYSDFEYARRALNLQAFDYLLKPVEQEQLTEVLTRLLEQLRLQEESDRRLLEGVVAPELLAHMTLDAELLTGEHALLLLRRRPFSPQSDGWTPSDVQAALAPACGALRCRVLPTLHPQGLLAFADARVLTAHASPEAWAGAARSALAERGIHAAALGCPQPVELRDLAGLYSRLERAMRERLTVSGSLEPCAGEPEDGRPRCGEAEKLAAQAQLAELLAQRQKERFLLLLRQKLPLWLSGGAKLAELERLVRFLAEEFGAAVLPDGGDYADPSNSLGSSNNRDNLHNLNNPNNSASALDTELHSLFAVPSPEAFAEVLHDWCAARFDPLQESGRRGGEELFEQLDRYLRQNLYAQLSMPDAAQQFHVSPSYISRIVKRYTGRTFVHHYMDLKICEARRLLASDPDVRVKHIAEALGFGDPHYFSKVFKEYAGCSPSEYRDTLAIESERI</sequence>
<evidence type="ECO:0000256" key="1">
    <source>
        <dbReference type="ARBA" id="ARBA00004496"/>
    </source>
</evidence>
<dbReference type="SUPFAM" id="SSF46689">
    <property type="entry name" value="Homeodomain-like"/>
    <property type="match status" value="2"/>
</dbReference>
<evidence type="ECO:0000313" key="13">
    <source>
        <dbReference type="Proteomes" id="UP000606653"/>
    </source>
</evidence>
<dbReference type="Proteomes" id="UP000606653">
    <property type="component" value="Unassembled WGS sequence"/>
</dbReference>
<dbReference type="PRINTS" id="PR00032">
    <property type="entry name" value="HTHARAC"/>
</dbReference>
<dbReference type="PANTHER" id="PTHR42713">
    <property type="entry name" value="HISTIDINE KINASE-RELATED"/>
    <property type="match status" value="1"/>
</dbReference>
<comment type="caution">
    <text evidence="12">The sequence shown here is derived from an EMBL/GenBank/DDBJ whole genome shotgun (WGS) entry which is preliminary data.</text>
</comment>
<gene>
    <name evidence="12" type="ORF">GCM10010969_12050</name>
</gene>
<keyword evidence="4" id="KW-0902">Two-component regulatory system</keyword>
<dbReference type="InterPro" id="IPR051552">
    <property type="entry name" value="HptR"/>
</dbReference>
<evidence type="ECO:0000256" key="7">
    <source>
        <dbReference type="ARBA" id="ARBA00023163"/>
    </source>
</evidence>
<keyword evidence="3 8" id="KW-0597">Phosphoprotein</keyword>
<reference evidence="13" key="1">
    <citation type="journal article" date="2019" name="Int. J. Syst. Evol. Microbiol.">
        <title>The Global Catalogue of Microorganisms (GCM) 10K type strain sequencing project: providing services to taxonomists for standard genome sequencing and annotation.</title>
        <authorList>
            <consortium name="The Broad Institute Genomics Platform"/>
            <consortium name="The Broad Institute Genome Sequencing Center for Infectious Disease"/>
            <person name="Wu L."/>
            <person name="Ma J."/>
        </authorList>
    </citation>
    <scope>NUCLEOTIDE SEQUENCE [LARGE SCALE GENOMIC DNA]</scope>
    <source>
        <strain evidence="13">CGMCC 1.6964</strain>
    </source>
</reference>
<dbReference type="Gene3D" id="3.40.50.2300">
    <property type="match status" value="1"/>
</dbReference>
<accession>A0ABQ2KYX0</accession>
<evidence type="ECO:0000313" key="12">
    <source>
        <dbReference type="EMBL" id="GGN95804.1"/>
    </source>
</evidence>
<evidence type="ECO:0000259" key="10">
    <source>
        <dbReference type="PROSITE" id="PS01124"/>
    </source>
</evidence>
<evidence type="ECO:0000256" key="8">
    <source>
        <dbReference type="PROSITE-ProRule" id="PRU00169"/>
    </source>
</evidence>
<feature type="compositionally biased region" description="Low complexity" evidence="9">
    <location>
        <begin position="361"/>
        <end position="375"/>
    </location>
</feature>
<feature type="region of interest" description="Disordered" evidence="9">
    <location>
        <begin position="354"/>
        <end position="375"/>
    </location>
</feature>
<dbReference type="InterPro" id="IPR020449">
    <property type="entry name" value="Tscrpt_reg_AraC-type_HTH"/>
</dbReference>
<feature type="domain" description="Response regulatory" evidence="11">
    <location>
        <begin position="3"/>
        <end position="120"/>
    </location>
</feature>
<dbReference type="Pfam" id="PF12833">
    <property type="entry name" value="HTH_18"/>
    <property type="match status" value="1"/>
</dbReference>
<evidence type="ECO:0000256" key="6">
    <source>
        <dbReference type="ARBA" id="ARBA00023125"/>
    </source>
</evidence>
<protein>
    <recommendedName>
        <fullName evidence="14">Two-component system, response regulator YesN</fullName>
    </recommendedName>
</protein>
<dbReference type="Pfam" id="PF00072">
    <property type="entry name" value="Response_reg"/>
    <property type="match status" value="1"/>
</dbReference>
<evidence type="ECO:0000256" key="2">
    <source>
        <dbReference type="ARBA" id="ARBA00022490"/>
    </source>
</evidence>
<dbReference type="CDD" id="cd17536">
    <property type="entry name" value="REC_YesN-like"/>
    <property type="match status" value="1"/>
</dbReference>
<dbReference type="InterPro" id="IPR011006">
    <property type="entry name" value="CheY-like_superfamily"/>
</dbReference>
<dbReference type="PROSITE" id="PS50110">
    <property type="entry name" value="RESPONSE_REGULATORY"/>
    <property type="match status" value="1"/>
</dbReference>
<keyword evidence="5" id="KW-0805">Transcription regulation</keyword>
<comment type="subcellular location">
    <subcellularLocation>
        <location evidence="1">Cytoplasm</location>
    </subcellularLocation>
</comment>
<dbReference type="PANTHER" id="PTHR42713:SF3">
    <property type="entry name" value="TRANSCRIPTIONAL REGULATORY PROTEIN HPTR"/>
    <property type="match status" value="1"/>
</dbReference>
<keyword evidence="6" id="KW-0238">DNA-binding</keyword>
<dbReference type="InterPro" id="IPR018060">
    <property type="entry name" value="HTH_AraC"/>
</dbReference>
<dbReference type="InterPro" id="IPR001789">
    <property type="entry name" value="Sig_transdc_resp-reg_receiver"/>
</dbReference>
<dbReference type="PROSITE" id="PS01124">
    <property type="entry name" value="HTH_ARAC_FAMILY_2"/>
    <property type="match status" value="1"/>
</dbReference>
<evidence type="ECO:0000256" key="9">
    <source>
        <dbReference type="SAM" id="MobiDB-lite"/>
    </source>
</evidence>
<evidence type="ECO:0000256" key="5">
    <source>
        <dbReference type="ARBA" id="ARBA00023015"/>
    </source>
</evidence>
<evidence type="ECO:0008006" key="14">
    <source>
        <dbReference type="Google" id="ProtNLM"/>
    </source>
</evidence>
<keyword evidence="13" id="KW-1185">Reference proteome</keyword>
<evidence type="ECO:0000256" key="3">
    <source>
        <dbReference type="ARBA" id="ARBA00022553"/>
    </source>
</evidence>
<keyword evidence="2" id="KW-0963">Cytoplasm</keyword>
<dbReference type="Gene3D" id="1.10.10.60">
    <property type="entry name" value="Homeodomain-like"/>
    <property type="match status" value="2"/>
</dbReference>
<evidence type="ECO:0000256" key="4">
    <source>
        <dbReference type="ARBA" id="ARBA00023012"/>
    </source>
</evidence>
<dbReference type="SUPFAM" id="SSF52172">
    <property type="entry name" value="CheY-like"/>
    <property type="match status" value="1"/>
</dbReference>
<name>A0ABQ2KYX0_9BACL</name>
<evidence type="ECO:0000259" key="11">
    <source>
        <dbReference type="PROSITE" id="PS50110"/>
    </source>
</evidence>
<keyword evidence="7" id="KW-0804">Transcription</keyword>
<feature type="modified residue" description="4-aspartylphosphate" evidence="8">
    <location>
        <position position="55"/>
    </location>
</feature>
<organism evidence="12 13">
    <name type="scientific">Saccharibacillus kuerlensis</name>
    <dbReference type="NCBI Taxonomy" id="459527"/>
    <lineage>
        <taxon>Bacteria</taxon>
        <taxon>Bacillati</taxon>
        <taxon>Bacillota</taxon>
        <taxon>Bacilli</taxon>
        <taxon>Bacillales</taxon>
        <taxon>Paenibacillaceae</taxon>
        <taxon>Saccharibacillus</taxon>
    </lineage>
</organism>
<dbReference type="SMART" id="SM00342">
    <property type="entry name" value="HTH_ARAC"/>
    <property type="match status" value="1"/>
</dbReference>
<proteinExistence type="predicted"/>
<feature type="domain" description="HTH araC/xylS-type" evidence="10">
    <location>
        <begin position="425"/>
        <end position="524"/>
    </location>
</feature>
<dbReference type="InterPro" id="IPR009057">
    <property type="entry name" value="Homeodomain-like_sf"/>
</dbReference>
<dbReference type="EMBL" id="BMLN01000003">
    <property type="protein sequence ID" value="GGN95804.1"/>
    <property type="molecule type" value="Genomic_DNA"/>
</dbReference>
<dbReference type="SMART" id="SM00448">
    <property type="entry name" value="REC"/>
    <property type="match status" value="1"/>
</dbReference>